<keyword evidence="2" id="KW-1185">Reference proteome</keyword>
<name>A0ABY4B4R7_9BACT</name>
<gene>
    <name evidence="1" type="ORF">MTP16_19520</name>
</gene>
<accession>A0ABY4B4R7</accession>
<sequence>MNKKFILLMTLAVVVFIGAVMALVYTTPPPPPPKAVAQHHITVLLDLSNRIDPKLGRGPQAVRDLQDIKAVTEVFKQQVKHNFYVNSRDQLSVLVSRQRGSTSDAQSNHQADFMVDMAALPLNNKQQKRVESLTDSLLQQTVQLYSQTQAQAAQQGYTGADIWSFFETELPMYLLTGKKAPLDSVVQTLVIVTDGYNDFSVDILKKRPFSGNRTSYGQVNTLSHKPDPIGTFDRENYGMMASQKYPDLRVVVLELAPHGNDATHEQLILRYWNKWFQEMGIPAEHYKLLLNNVPPGIIEKAVLDMMNAPASGPKAVAALK</sequence>
<dbReference type="EMBL" id="CP094534">
    <property type="protein sequence ID" value="UOE33302.1"/>
    <property type="molecule type" value="Genomic_DNA"/>
</dbReference>
<organism evidence="1 2">
    <name type="scientific">Hymenobacter monticola</name>
    <dbReference type="NCBI Taxonomy" id="1705399"/>
    <lineage>
        <taxon>Bacteria</taxon>
        <taxon>Pseudomonadati</taxon>
        <taxon>Bacteroidota</taxon>
        <taxon>Cytophagia</taxon>
        <taxon>Cytophagales</taxon>
        <taxon>Hymenobacteraceae</taxon>
        <taxon>Hymenobacter</taxon>
    </lineage>
</organism>
<evidence type="ECO:0000313" key="2">
    <source>
        <dbReference type="Proteomes" id="UP000831390"/>
    </source>
</evidence>
<evidence type="ECO:0008006" key="3">
    <source>
        <dbReference type="Google" id="ProtNLM"/>
    </source>
</evidence>
<evidence type="ECO:0000313" key="1">
    <source>
        <dbReference type="EMBL" id="UOE33302.1"/>
    </source>
</evidence>
<dbReference type="Proteomes" id="UP000831390">
    <property type="component" value="Chromosome"/>
</dbReference>
<reference evidence="1 2" key="1">
    <citation type="submission" date="2022-03" db="EMBL/GenBank/DDBJ databases">
        <title>Hymenobactersp. isolated from the air.</title>
        <authorList>
            <person name="Won M."/>
            <person name="Kwon S.-W."/>
        </authorList>
    </citation>
    <scope>NUCLEOTIDE SEQUENCE [LARGE SCALE GENOMIC DNA]</scope>
    <source>
        <strain evidence="1 2">KACC 22596</strain>
    </source>
</reference>
<proteinExistence type="predicted"/>
<dbReference type="RefSeq" id="WP_243512993.1">
    <property type="nucleotide sequence ID" value="NZ_CP094534.1"/>
</dbReference>
<protein>
    <recommendedName>
        <fullName evidence="3">VWA domain-containing protein</fullName>
    </recommendedName>
</protein>